<reference evidence="1" key="1">
    <citation type="journal article" date="2020" name="Stud. Mycol.">
        <title>101 Dothideomycetes genomes: a test case for predicting lifestyles and emergence of pathogens.</title>
        <authorList>
            <person name="Haridas S."/>
            <person name="Albert R."/>
            <person name="Binder M."/>
            <person name="Bloem J."/>
            <person name="Labutti K."/>
            <person name="Salamov A."/>
            <person name="Andreopoulos B."/>
            <person name="Baker S."/>
            <person name="Barry K."/>
            <person name="Bills G."/>
            <person name="Bluhm B."/>
            <person name="Cannon C."/>
            <person name="Castanera R."/>
            <person name="Culley D."/>
            <person name="Daum C."/>
            <person name="Ezra D."/>
            <person name="Gonzalez J."/>
            <person name="Henrissat B."/>
            <person name="Kuo A."/>
            <person name="Liang C."/>
            <person name="Lipzen A."/>
            <person name="Lutzoni F."/>
            <person name="Magnuson J."/>
            <person name="Mondo S."/>
            <person name="Nolan M."/>
            <person name="Ohm R."/>
            <person name="Pangilinan J."/>
            <person name="Park H.-J."/>
            <person name="Ramirez L."/>
            <person name="Alfaro M."/>
            <person name="Sun H."/>
            <person name="Tritt A."/>
            <person name="Yoshinaga Y."/>
            <person name="Zwiers L.-H."/>
            <person name="Turgeon B."/>
            <person name="Goodwin S."/>
            <person name="Spatafora J."/>
            <person name="Crous P."/>
            <person name="Grigoriev I."/>
        </authorList>
    </citation>
    <scope>NUCLEOTIDE SEQUENCE</scope>
    <source>
        <strain evidence="1">ATCC 200398</strain>
    </source>
</reference>
<accession>A0ACB6QK62</accession>
<comment type="caution">
    <text evidence="1">The sequence shown here is derived from an EMBL/GenBank/DDBJ whole genome shotgun (WGS) entry which is preliminary data.</text>
</comment>
<keyword evidence="2" id="KW-1185">Reference proteome</keyword>
<organism evidence="1 2">
    <name type="scientific">Lindgomyces ingoldianus</name>
    <dbReference type="NCBI Taxonomy" id="673940"/>
    <lineage>
        <taxon>Eukaryota</taxon>
        <taxon>Fungi</taxon>
        <taxon>Dikarya</taxon>
        <taxon>Ascomycota</taxon>
        <taxon>Pezizomycotina</taxon>
        <taxon>Dothideomycetes</taxon>
        <taxon>Pleosporomycetidae</taxon>
        <taxon>Pleosporales</taxon>
        <taxon>Lindgomycetaceae</taxon>
        <taxon>Lindgomyces</taxon>
    </lineage>
</organism>
<dbReference type="Proteomes" id="UP000799755">
    <property type="component" value="Unassembled WGS sequence"/>
</dbReference>
<name>A0ACB6QK62_9PLEO</name>
<evidence type="ECO:0000313" key="1">
    <source>
        <dbReference type="EMBL" id="KAF2467276.1"/>
    </source>
</evidence>
<sequence length="223" mass="24817">MPYPSSLMSVRPAGLNLRSCRVLNGLIRTSKQSRVLEQLHSTKSGLHTGPTLERLQVRILVQAGHCRTNTVLMSPVIGDSMALRGRQRGVKHPREDAINYHGVLSAIVGGPARRINIGGCMVEETEPRRLVITSDFDTRLHVQIRNEHGQFNSLSIGWCVALEFFRASAALNKVLSGFKFNKNLPGMARTLVRILHVTAGLSCLVTFFRLHEYNANKLNLMKP</sequence>
<protein>
    <submittedName>
        <fullName evidence="1">Uncharacterized protein</fullName>
    </submittedName>
</protein>
<proteinExistence type="predicted"/>
<evidence type="ECO:0000313" key="2">
    <source>
        <dbReference type="Proteomes" id="UP000799755"/>
    </source>
</evidence>
<dbReference type="EMBL" id="MU003521">
    <property type="protein sequence ID" value="KAF2467276.1"/>
    <property type="molecule type" value="Genomic_DNA"/>
</dbReference>
<gene>
    <name evidence="1" type="ORF">BDR25DRAFT_358825</name>
</gene>